<feature type="transmembrane region" description="Helical" evidence="1">
    <location>
        <begin position="37"/>
        <end position="65"/>
    </location>
</feature>
<name>A0A916VK20_9GAMM</name>
<evidence type="ECO:0000313" key="4">
    <source>
        <dbReference type="Proteomes" id="UP000627715"/>
    </source>
</evidence>
<keyword evidence="1" id="KW-0472">Membrane</keyword>
<gene>
    <name evidence="3" type="ORF">GCM10011403_26430</name>
</gene>
<dbReference type="GO" id="GO:0005886">
    <property type="term" value="C:plasma membrane"/>
    <property type="evidence" value="ECO:0007669"/>
    <property type="project" value="UniProtKB-ARBA"/>
</dbReference>
<feature type="transmembrane region" description="Helical" evidence="1">
    <location>
        <begin position="116"/>
        <end position="140"/>
    </location>
</feature>
<feature type="domain" description="VTT" evidence="2">
    <location>
        <begin position="34"/>
        <end position="135"/>
    </location>
</feature>
<dbReference type="EMBL" id="BMIY01000012">
    <property type="protein sequence ID" value="GFZ81721.1"/>
    <property type="molecule type" value="Genomic_DNA"/>
</dbReference>
<reference evidence="3" key="2">
    <citation type="submission" date="2020-09" db="EMBL/GenBank/DDBJ databases">
        <authorList>
            <person name="Sun Q."/>
            <person name="Zhou Y."/>
        </authorList>
    </citation>
    <scope>NUCLEOTIDE SEQUENCE</scope>
    <source>
        <strain evidence="3">CGMCC 1.15425</strain>
    </source>
</reference>
<keyword evidence="1" id="KW-0812">Transmembrane</keyword>
<reference evidence="3" key="1">
    <citation type="journal article" date="2014" name="Int. J. Syst. Evol. Microbiol.">
        <title>Complete genome sequence of Corynebacterium casei LMG S-19264T (=DSM 44701T), isolated from a smear-ripened cheese.</title>
        <authorList>
            <consortium name="US DOE Joint Genome Institute (JGI-PGF)"/>
            <person name="Walter F."/>
            <person name="Albersmeier A."/>
            <person name="Kalinowski J."/>
            <person name="Ruckert C."/>
        </authorList>
    </citation>
    <scope>NUCLEOTIDE SEQUENCE</scope>
    <source>
        <strain evidence="3">CGMCC 1.15425</strain>
    </source>
</reference>
<keyword evidence="4" id="KW-1185">Reference proteome</keyword>
<dbReference type="PANTHER" id="PTHR42709">
    <property type="entry name" value="ALKALINE PHOSPHATASE LIKE PROTEIN"/>
    <property type="match status" value="1"/>
</dbReference>
<dbReference type="AlphaFoldDB" id="A0A916VK20"/>
<dbReference type="Pfam" id="PF09335">
    <property type="entry name" value="VTT_dom"/>
    <property type="match status" value="1"/>
</dbReference>
<evidence type="ECO:0000259" key="2">
    <source>
        <dbReference type="Pfam" id="PF09335"/>
    </source>
</evidence>
<dbReference type="OrthoDB" id="9814483at2"/>
<evidence type="ECO:0000313" key="3">
    <source>
        <dbReference type="EMBL" id="GFZ81721.1"/>
    </source>
</evidence>
<dbReference type="Proteomes" id="UP000627715">
    <property type="component" value="Unassembled WGS sequence"/>
</dbReference>
<evidence type="ECO:0000256" key="1">
    <source>
        <dbReference type="SAM" id="Phobius"/>
    </source>
</evidence>
<accession>A0A916VK20</accession>
<dbReference type="PANTHER" id="PTHR42709:SF4">
    <property type="entry name" value="INNER MEMBRANE PROTEIN YQAA"/>
    <property type="match status" value="1"/>
</dbReference>
<comment type="caution">
    <text evidence="3">The sequence shown here is derived from an EMBL/GenBank/DDBJ whole genome shotgun (WGS) entry which is preliminary data.</text>
</comment>
<proteinExistence type="predicted"/>
<dbReference type="InterPro" id="IPR032816">
    <property type="entry name" value="VTT_dom"/>
</dbReference>
<protein>
    <recommendedName>
        <fullName evidence="2">VTT domain-containing protein</fullName>
    </recommendedName>
</protein>
<organism evidence="3 4">
    <name type="scientific">Pseudohongiella nitratireducens</name>
    <dbReference type="NCBI Taxonomy" id="1768907"/>
    <lineage>
        <taxon>Bacteria</taxon>
        <taxon>Pseudomonadati</taxon>
        <taxon>Pseudomonadota</taxon>
        <taxon>Gammaproteobacteria</taxon>
        <taxon>Pseudomonadales</taxon>
        <taxon>Pseudohongiellaceae</taxon>
        <taxon>Pseudohongiella</taxon>
    </lineage>
</organism>
<keyword evidence="1" id="KW-1133">Transmembrane helix</keyword>
<feature type="transmembrane region" description="Helical" evidence="1">
    <location>
        <begin position="86"/>
        <end position="110"/>
    </location>
</feature>
<dbReference type="InterPro" id="IPR051311">
    <property type="entry name" value="DedA_domain"/>
</dbReference>
<sequence length="142" mass="15629">MVYLTLFASAFLAATLLPASSEAYLLYLLQGDRNALMLWLVATLGNTAGGMLNYCLGVYISHFSGWADRAFSEKQRERAAGLFRKYGVWTLLGSWLPIVGDPLTFVAGLAGTRWRLALLLIAVGKGARYAVLIAFSYWVLSR</sequence>
<dbReference type="RefSeq" id="WP_068810253.1">
    <property type="nucleotide sequence ID" value="NZ_BMIY01000012.1"/>
</dbReference>